<dbReference type="GO" id="GO:0000379">
    <property type="term" value="P:tRNA-type intron splice site recognition and cleavage"/>
    <property type="evidence" value="ECO:0007669"/>
    <property type="project" value="TreeGrafter"/>
</dbReference>
<feature type="active site" evidence="7">
    <location>
        <position position="250"/>
    </location>
</feature>
<feature type="domain" description="tRNA intron endonuclease catalytic" evidence="9">
    <location>
        <begin position="212"/>
        <end position="303"/>
    </location>
</feature>
<dbReference type="OrthoDB" id="10249562at2759"/>
<name>A0A9N9AJV2_9GLOM</name>
<dbReference type="AlphaFoldDB" id="A0A9N9AJV2"/>
<evidence type="ECO:0000256" key="5">
    <source>
        <dbReference type="ARBA" id="ARBA00032432"/>
    </source>
</evidence>
<evidence type="ECO:0000256" key="6">
    <source>
        <dbReference type="ARBA" id="ARBA00034031"/>
    </source>
</evidence>
<dbReference type="CDD" id="cd22363">
    <property type="entry name" value="tRNA-intron_lyase_C"/>
    <property type="match status" value="1"/>
</dbReference>
<dbReference type="InterPro" id="IPR036167">
    <property type="entry name" value="tRNA_intron_Endo_cat-like_sf"/>
</dbReference>
<dbReference type="InterPro" id="IPR006678">
    <property type="entry name" value="tRNA_intron_Endonuc_N"/>
</dbReference>
<feature type="domain" description="tRNA intron endonuclease N-terminal" evidence="10">
    <location>
        <begin position="147"/>
        <end position="183"/>
    </location>
</feature>
<evidence type="ECO:0000256" key="7">
    <source>
        <dbReference type="PIRSR" id="PIRSR011789-1"/>
    </source>
</evidence>
<keyword evidence="4" id="KW-0456">Lyase</keyword>
<feature type="region of interest" description="Disordered" evidence="8">
    <location>
        <begin position="1"/>
        <end position="20"/>
    </location>
</feature>
<sequence>MSEGFARRSTNRKNKKLQQQKQKAIPLPVYIDHGITAAFRYLTSFFWSGKSYGIFDRASRSVWVSKQEDIDILWRQGFFGKGTLSRSEPLWACNYDKISSRNVVGGQLVKTDGKLSGISADEETSTVCSTTVKDVGSAVEIVDPSTMERLQLHLEEAMFLLYGLGILDICDVNKRQLSIEECWTEFCLAGHEPPTDTTEQQSNLDIDWNNSFIIYYTVYHYFRSLGWVVKDGTKYGVDYLLYEKGPPFNHSQYAVVIVPVHDAPGTKSSNSEAPLKLWQSIMSLSRVCGSVRKTIVLCHVIIPDSNDVLPTHSPECVKMYAIKEIVINRFLPEK</sequence>
<dbReference type="Pfam" id="PF01974">
    <property type="entry name" value="tRNA_int_endo"/>
    <property type="match status" value="1"/>
</dbReference>
<dbReference type="GO" id="GO:0003676">
    <property type="term" value="F:nucleic acid binding"/>
    <property type="evidence" value="ECO:0007669"/>
    <property type="project" value="InterPro"/>
</dbReference>
<comment type="similarity">
    <text evidence="1">Belongs to the tRNA-intron endonuclease family.</text>
</comment>
<dbReference type="SUPFAM" id="SSF53032">
    <property type="entry name" value="tRNA-intron endonuclease catalytic domain-like"/>
    <property type="match status" value="1"/>
</dbReference>
<dbReference type="EMBL" id="CAJVPJ010000495">
    <property type="protein sequence ID" value="CAG8530708.1"/>
    <property type="molecule type" value="Genomic_DNA"/>
</dbReference>
<comment type="caution">
    <text evidence="11">The sequence shown here is derived from an EMBL/GenBank/DDBJ whole genome shotgun (WGS) entry which is preliminary data.</text>
</comment>
<evidence type="ECO:0000256" key="3">
    <source>
        <dbReference type="ARBA" id="ARBA00022694"/>
    </source>
</evidence>
<feature type="active site" evidence="7">
    <location>
        <position position="293"/>
    </location>
</feature>
<proteinExistence type="inferred from homology"/>
<evidence type="ECO:0000313" key="12">
    <source>
        <dbReference type="Proteomes" id="UP000789572"/>
    </source>
</evidence>
<dbReference type="GO" id="GO:0000214">
    <property type="term" value="C:tRNA-intron endonuclease complex"/>
    <property type="evidence" value="ECO:0007669"/>
    <property type="project" value="InterPro"/>
</dbReference>
<dbReference type="PIRSF" id="PIRSF011789">
    <property type="entry name" value="tRNA_splic_SEN2"/>
    <property type="match status" value="1"/>
</dbReference>
<dbReference type="InterPro" id="IPR006676">
    <property type="entry name" value="tRNA_splic"/>
</dbReference>
<evidence type="ECO:0000259" key="9">
    <source>
        <dbReference type="Pfam" id="PF01974"/>
    </source>
</evidence>
<dbReference type="PANTHER" id="PTHR21227">
    <property type="entry name" value="TRNA-SPLICING ENDONUCLEASE SUBUNIT SEN2"/>
    <property type="match status" value="1"/>
</dbReference>
<dbReference type="Gene3D" id="3.40.1350.10">
    <property type="match status" value="1"/>
</dbReference>
<organism evidence="11 12">
    <name type="scientific">Paraglomus occultum</name>
    <dbReference type="NCBI Taxonomy" id="144539"/>
    <lineage>
        <taxon>Eukaryota</taxon>
        <taxon>Fungi</taxon>
        <taxon>Fungi incertae sedis</taxon>
        <taxon>Mucoromycota</taxon>
        <taxon>Glomeromycotina</taxon>
        <taxon>Glomeromycetes</taxon>
        <taxon>Paraglomerales</taxon>
        <taxon>Paraglomeraceae</taxon>
        <taxon>Paraglomus</taxon>
    </lineage>
</organism>
<evidence type="ECO:0000256" key="4">
    <source>
        <dbReference type="ARBA" id="ARBA00023239"/>
    </source>
</evidence>
<dbReference type="Proteomes" id="UP000789572">
    <property type="component" value="Unassembled WGS sequence"/>
</dbReference>
<dbReference type="PANTHER" id="PTHR21227:SF0">
    <property type="entry name" value="TRNA-SPLICING ENDONUCLEASE SUBUNIT SEN2"/>
    <property type="match status" value="1"/>
</dbReference>
<protein>
    <recommendedName>
        <fullName evidence="2">tRNA-intron lyase</fullName>
        <ecNumber evidence="2">4.6.1.16</ecNumber>
    </recommendedName>
    <alternativeName>
        <fullName evidence="5">tRNA-intron endonuclease Sen2</fullName>
    </alternativeName>
</protein>
<dbReference type="InterPro" id="IPR016589">
    <property type="entry name" value="tRNA_splic_SEN2"/>
</dbReference>
<evidence type="ECO:0000256" key="2">
    <source>
        <dbReference type="ARBA" id="ARBA00012573"/>
    </source>
</evidence>
<dbReference type="Pfam" id="PF02778">
    <property type="entry name" value="tRNA_int_endo_N"/>
    <property type="match status" value="1"/>
</dbReference>
<dbReference type="GO" id="GO:0000213">
    <property type="term" value="F:tRNA-intron lyase activity"/>
    <property type="evidence" value="ECO:0007669"/>
    <property type="project" value="UniProtKB-EC"/>
</dbReference>
<evidence type="ECO:0000256" key="8">
    <source>
        <dbReference type="SAM" id="MobiDB-lite"/>
    </source>
</evidence>
<evidence type="ECO:0000259" key="10">
    <source>
        <dbReference type="Pfam" id="PF02778"/>
    </source>
</evidence>
<feature type="active site" evidence="7">
    <location>
        <position position="242"/>
    </location>
</feature>
<accession>A0A9N9AJV2</accession>
<dbReference type="EC" id="4.6.1.16" evidence="2"/>
<dbReference type="InterPro" id="IPR011856">
    <property type="entry name" value="tRNA_endonuc-like_dom_sf"/>
</dbReference>
<keyword evidence="3" id="KW-0819">tRNA processing</keyword>
<gene>
    <name evidence="11" type="ORF">POCULU_LOCUS4045</name>
</gene>
<dbReference type="InterPro" id="IPR006677">
    <property type="entry name" value="tRNA_intron_Endonuc_cat-like"/>
</dbReference>
<feature type="non-terminal residue" evidence="11">
    <location>
        <position position="1"/>
    </location>
</feature>
<feature type="compositionally biased region" description="Basic residues" evidence="8">
    <location>
        <begin position="9"/>
        <end position="18"/>
    </location>
</feature>
<evidence type="ECO:0000256" key="1">
    <source>
        <dbReference type="ARBA" id="ARBA00008078"/>
    </source>
</evidence>
<keyword evidence="12" id="KW-1185">Reference proteome</keyword>
<comment type="catalytic activity">
    <reaction evidence="6">
        <text>pretRNA = a 3'-half-tRNA molecule with a 5'-OH end + a 5'-half-tRNA molecule with a 2',3'-cyclic phosphate end + an intron with a 2',3'-cyclic phosphate and a 5'-hydroxyl terminus.</text>
        <dbReference type="EC" id="4.6.1.16"/>
    </reaction>
</comment>
<dbReference type="GO" id="GO:0005737">
    <property type="term" value="C:cytoplasm"/>
    <property type="evidence" value="ECO:0007669"/>
    <property type="project" value="TreeGrafter"/>
</dbReference>
<reference evidence="11" key="1">
    <citation type="submission" date="2021-06" db="EMBL/GenBank/DDBJ databases">
        <authorList>
            <person name="Kallberg Y."/>
            <person name="Tangrot J."/>
            <person name="Rosling A."/>
        </authorList>
    </citation>
    <scope>NUCLEOTIDE SEQUENCE</scope>
    <source>
        <strain evidence="11">IA702</strain>
    </source>
</reference>
<evidence type="ECO:0000313" key="11">
    <source>
        <dbReference type="EMBL" id="CAG8530708.1"/>
    </source>
</evidence>
<dbReference type="NCBIfam" id="TIGR00324">
    <property type="entry name" value="endA"/>
    <property type="match status" value="1"/>
</dbReference>